<organism evidence="1 2">
    <name type="scientific">Dacryopinax primogenitus (strain DJM 731)</name>
    <name type="common">Brown rot fungus</name>
    <dbReference type="NCBI Taxonomy" id="1858805"/>
    <lineage>
        <taxon>Eukaryota</taxon>
        <taxon>Fungi</taxon>
        <taxon>Dikarya</taxon>
        <taxon>Basidiomycota</taxon>
        <taxon>Agaricomycotina</taxon>
        <taxon>Dacrymycetes</taxon>
        <taxon>Dacrymycetales</taxon>
        <taxon>Dacrymycetaceae</taxon>
        <taxon>Dacryopinax</taxon>
    </lineage>
</organism>
<gene>
    <name evidence="1" type="ORF">DACRYDRAFT_53888</name>
</gene>
<keyword evidence="2" id="KW-1185">Reference proteome</keyword>
<dbReference type="RefSeq" id="XP_040627655.1">
    <property type="nucleotide sequence ID" value="XM_040775210.1"/>
</dbReference>
<dbReference type="GeneID" id="63690272"/>
<evidence type="ECO:0000313" key="1">
    <source>
        <dbReference type="EMBL" id="EJU00758.1"/>
    </source>
</evidence>
<sequence length="69" mass="7988">VPKNWAVKLLPRYIVPFCIEKVMDTDNCLLALSESMKKHGIHLMFYTSLLRPYVHGDNILFPGRDLDTI</sequence>
<dbReference type="OMA" id="FCIEKVM"/>
<reference evidence="1 2" key="1">
    <citation type="journal article" date="2012" name="Science">
        <title>The Paleozoic origin of enzymatic lignin decomposition reconstructed from 31 fungal genomes.</title>
        <authorList>
            <person name="Floudas D."/>
            <person name="Binder M."/>
            <person name="Riley R."/>
            <person name="Barry K."/>
            <person name="Blanchette R.A."/>
            <person name="Henrissat B."/>
            <person name="Martinez A.T."/>
            <person name="Otillar R."/>
            <person name="Spatafora J.W."/>
            <person name="Yadav J.S."/>
            <person name="Aerts A."/>
            <person name="Benoit I."/>
            <person name="Boyd A."/>
            <person name="Carlson A."/>
            <person name="Copeland A."/>
            <person name="Coutinho P.M."/>
            <person name="de Vries R.P."/>
            <person name="Ferreira P."/>
            <person name="Findley K."/>
            <person name="Foster B."/>
            <person name="Gaskell J."/>
            <person name="Glotzer D."/>
            <person name="Gorecki P."/>
            <person name="Heitman J."/>
            <person name="Hesse C."/>
            <person name="Hori C."/>
            <person name="Igarashi K."/>
            <person name="Jurgens J.A."/>
            <person name="Kallen N."/>
            <person name="Kersten P."/>
            <person name="Kohler A."/>
            <person name="Kuees U."/>
            <person name="Kumar T.K.A."/>
            <person name="Kuo A."/>
            <person name="LaButti K."/>
            <person name="Larrondo L.F."/>
            <person name="Lindquist E."/>
            <person name="Ling A."/>
            <person name="Lombard V."/>
            <person name="Lucas S."/>
            <person name="Lundell T."/>
            <person name="Martin R."/>
            <person name="McLaughlin D.J."/>
            <person name="Morgenstern I."/>
            <person name="Morin E."/>
            <person name="Murat C."/>
            <person name="Nagy L.G."/>
            <person name="Nolan M."/>
            <person name="Ohm R.A."/>
            <person name="Patyshakuliyeva A."/>
            <person name="Rokas A."/>
            <person name="Ruiz-Duenas F.J."/>
            <person name="Sabat G."/>
            <person name="Salamov A."/>
            <person name="Samejima M."/>
            <person name="Schmutz J."/>
            <person name="Slot J.C."/>
            <person name="St John F."/>
            <person name="Stenlid J."/>
            <person name="Sun H."/>
            <person name="Sun S."/>
            <person name="Syed K."/>
            <person name="Tsang A."/>
            <person name="Wiebenga A."/>
            <person name="Young D."/>
            <person name="Pisabarro A."/>
            <person name="Eastwood D.C."/>
            <person name="Martin F."/>
            <person name="Cullen D."/>
            <person name="Grigoriev I.V."/>
            <person name="Hibbett D.S."/>
        </authorList>
    </citation>
    <scope>NUCLEOTIDE SEQUENCE [LARGE SCALE GENOMIC DNA]</scope>
    <source>
        <strain evidence="1 2">DJM-731 SS1</strain>
    </source>
</reference>
<proteinExistence type="predicted"/>
<dbReference type="OrthoDB" id="3211671at2759"/>
<dbReference type="HOGENOM" id="CLU_2782737_0_0_1"/>
<dbReference type="Proteomes" id="UP000030653">
    <property type="component" value="Unassembled WGS sequence"/>
</dbReference>
<evidence type="ECO:0000313" key="2">
    <source>
        <dbReference type="Proteomes" id="UP000030653"/>
    </source>
</evidence>
<accession>M5GA55</accession>
<feature type="non-terminal residue" evidence="1">
    <location>
        <position position="1"/>
    </location>
</feature>
<dbReference type="AlphaFoldDB" id="M5GA55"/>
<name>M5GA55_DACPD</name>
<protein>
    <submittedName>
        <fullName evidence="1">Uncharacterized protein</fullName>
    </submittedName>
</protein>
<dbReference type="EMBL" id="JH795866">
    <property type="protein sequence ID" value="EJU00758.1"/>
    <property type="molecule type" value="Genomic_DNA"/>
</dbReference>